<dbReference type="KEGG" id="thm:CL1_0478"/>
<dbReference type="GeneID" id="13038162"/>
<proteinExistence type="inferred from homology"/>
<feature type="transmembrane region" description="Helical" evidence="8">
    <location>
        <begin position="275"/>
        <end position="303"/>
    </location>
</feature>
<comment type="similarity">
    <text evidence="2">Belongs to the tellurite-resistance/dicarboxylate transporter (TDT) family.</text>
</comment>
<evidence type="ECO:0000256" key="8">
    <source>
        <dbReference type="SAM" id="Phobius"/>
    </source>
</evidence>
<feature type="transmembrane region" description="Helical" evidence="8">
    <location>
        <begin position="139"/>
        <end position="159"/>
    </location>
</feature>
<dbReference type="EMBL" id="CP003651">
    <property type="protein sequence ID" value="AFL94686.1"/>
    <property type="molecule type" value="Genomic_DNA"/>
</dbReference>
<dbReference type="InterPro" id="IPR004695">
    <property type="entry name" value="SLAC1/Mae1/Ssu1/TehA"/>
</dbReference>
<evidence type="ECO:0000256" key="3">
    <source>
        <dbReference type="ARBA" id="ARBA00022448"/>
    </source>
</evidence>
<keyword evidence="7 8" id="KW-0472">Membrane</keyword>
<dbReference type="STRING" id="163003.CL1_0478"/>
<keyword evidence="5 8" id="KW-0812">Transmembrane</keyword>
<dbReference type="NCBIfam" id="TIGR00816">
    <property type="entry name" value="tdt"/>
    <property type="match status" value="1"/>
</dbReference>
<evidence type="ECO:0000313" key="9">
    <source>
        <dbReference type="EMBL" id="AFL94686.1"/>
    </source>
</evidence>
<dbReference type="Gene3D" id="1.50.10.150">
    <property type="entry name" value="Voltage-dependent anion channel"/>
    <property type="match status" value="1"/>
</dbReference>
<dbReference type="InterPro" id="IPR038665">
    <property type="entry name" value="Voltage-dep_anion_channel_sf"/>
</dbReference>
<dbReference type="PANTHER" id="PTHR31686:SF1">
    <property type="entry name" value="SULFITE EFFLUX PUMP SSU1"/>
    <property type="match status" value="1"/>
</dbReference>
<dbReference type="GO" id="GO:0000319">
    <property type="term" value="F:sulfite transmembrane transporter activity"/>
    <property type="evidence" value="ECO:0007669"/>
    <property type="project" value="TreeGrafter"/>
</dbReference>
<dbReference type="PANTHER" id="PTHR31686">
    <property type="match status" value="1"/>
</dbReference>
<keyword evidence="10" id="KW-1185">Reference proteome</keyword>
<feature type="transmembrane region" description="Helical" evidence="8">
    <location>
        <begin position="309"/>
        <end position="330"/>
    </location>
</feature>
<dbReference type="Pfam" id="PF03595">
    <property type="entry name" value="SLAC1"/>
    <property type="match status" value="1"/>
</dbReference>
<evidence type="ECO:0000256" key="7">
    <source>
        <dbReference type="ARBA" id="ARBA00023136"/>
    </source>
</evidence>
<dbReference type="CDD" id="cd09321">
    <property type="entry name" value="TDT_like_3"/>
    <property type="match status" value="1"/>
</dbReference>
<dbReference type="Proteomes" id="UP000006064">
    <property type="component" value="Chromosome"/>
</dbReference>
<evidence type="ECO:0000256" key="4">
    <source>
        <dbReference type="ARBA" id="ARBA00022475"/>
    </source>
</evidence>
<dbReference type="InterPro" id="IPR051629">
    <property type="entry name" value="Sulfite_efflux_TDT"/>
</dbReference>
<keyword evidence="3" id="KW-0813">Transport</keyword>
<dbReference type="OrthoDB" id="184482at2157"/>
<evidence type="ECO:0000256" key="5">
    <source>
        <dbReference type="ARBA" id="ARBA00022692"/>
    </source>
</evidence>
<evidence type="ECO:0000256" key="2">
    <source>
        <dbReference type="ARBA" id="ARBA00008566"/>
    </source>
</evidence>
<keyword evidence="6 8" id="KW-1133">Transmembrane helix</keyword>
<feature type="transmembrane region" description="Helical" evidence="8">
    <location>
        <begin position="240"/>
        <end position="263"/>
    </location>
</feature>
<feature type="transmembrane region" description="Helical" evidence="8">
    <location>
        <begin position="7"/>
        <end position="28"/>
    </location>
</feature>
<dbReference type="AlphaFoldDB" id="I3ZSK2"/>
<keyword evidence="4" id="KW-1003">Cell membrane</keyword>
<feature type="transmembrane region" description="Helical" evidence="8">
    <location>
        <begin position="79"/>
        <end position="97"/>
    </location>
</feature>
<dbReference type="InterPro" id="IPR011552">
    <property type="entry name" value="TehA/Mae1"/>
</dbReference>
<feature type="transmembrane region" description="Helical" evidence="8">
    <location>
        <begin position="103"/>
        <end position="127"/>
    </location>
</feature>
<name>I3ZSK2_THECF</name>
<organism evidence="9 10">
    <name type="scientific">Thermococcus cleftensis (strain DSM 27260 / KACC 17922 / CL1)</name>
    <dbReference type="NCBI Taxonomy" id="163003"/>
    <lineage>
        <taxon>Archaea</taxon>
        <taxon>Methanobacteriati</taxon>
        <taxon>Methanobacteriota</taxon>
        <taxon>Thermococci</taxon>
        <taxon>Thermococcales</taxon>
        <taxon>Thermococcaceae</taxon>
        <taxon>Thermococcus</taxon>
    </lineage>
</organism>
<dbReference type="GO" id="GO:0005886">
    <property type="term" value="C:plasma membrane"/>
    <property type="evidence" value="ECO:0007669"/>
    <property type="project" value="UniProtKB-SubCell"/>
</dbReference>
<evidence type="ECO:0000313" key="10">
    <source>
        <dbReference type="Proteomes" id="UP000006064"/>
    </source>
</evidence>
<sequence length="340" mass="37756">MGIKDFAPSWFASVMGTGALALVSNAYSGELPLLRNLAELLIYLNTVLFFALLAPWILRWLKYREDALRDLHHPVLGNFYGTIAIAMLILSADYLLVLKNTTIAWAFWLGGVPLTVFFAFLIPYLFFTCEGIDTKAITPAWFIPPVGLIVIPISGAKLMTLTSGAAREIMAFINFFAWGSGFFLYLALFALVMLRFIRHEPMPCGIAPSIWINLGPIGAGTSTLYALVKASDFISVKEPFLAFGLLFWGFGVWWLVMAILMTLHYIRKLNLPYSLAWWAFIFPLGAYVSATFNVGTTFGINAIVNFGFALYWLLLAMWLVTGALTLKNFLLKGPGQRGAS</sequence>
<comment type="subcellular location">
    <subcellularLocation>
        <location evidence="1">Cell membrane</location>
        <topology evidence="1">Multi-pass membrane protein</topology>
    </subcellularLocation>
</comment>
<evidence type="ECO:0000256" key="6">
    <source>
        <dbReference type="ARBA" id="ARBA00022989"/>
    </source>
</evidence>
<feature type="transmembrane region" description="Helical" evidence="8">
    <location>
        <begin position="40"/>
        <end position="58"/>
    </location>
</feature>
<reference evidence="9 10" key="1">
    <citation type="journal article" date="2012" name="J. Bacteriol.">
        <title>Complete Genome Sequence of the Hyperthermophilic Archaeon Thermococcus sp. Strain CL1, Isolated from a Paralvinella sp. Polychaete Worm Collected from a Hydrothermal Vent.</title>
        <authorList>
            <person name="Jung J.H."/>
            <person name="Holden J.F."/>
            <person name="Seo D.H."/>
            <person name="Park K.H."/>
            <person name="Shin H."/>
            <person name="Ryu S."/>
            <person name="Lee J.H."/>
            <person name="Park C.S."/>
        </authorList>
    </citation>
    <scope>NUCLEOTIDE SEQUENCE [LARGE SCALE GENOMIC DNA]</scope>
    <source>
        <strain evidence="10">DSM 27260 / KACC 17922 / CL1</strain>
    </source>
</reference>
<dbReference type="RefSeq" id="WP_014788325.1">
    <property type="nucleotide sequence ID" value="NC_018015.1"/>
</dbReference>
<feature type="transmembrane region" description="Helical" evidence="8">
    <location>
        <begin position="206"/>
        <end position="228"/>
    </location>
</feature>
<accession>I3ZSK2</accession>
<evidence type="ECO:0000256" key="1">
    <source>
        <dbReference type="ARBA" id="ARBA00004651"/>
    </source>
</evidence>
<protein>
    <submittedName>
        <fullName evidence="9">C4-dicarboxylate transporter/malic acid transport protein</fullName>
    </submittedName>
</protein>
<feature type="transmembrane region" description="Helical" evidence="8">
    <location>
        <begin position="171"/>
        <end position="194"/>
    </location>
</feature>
<dbReference type="HOGENOM" id="CLU_030057_6_4_2"/>
<gene>
    <name evidence="9" type="ORF">CL1_0478</name>
</gene>